<comment type="caution">
    <text evidence="3">The sequence shown here is derived from an EMBL/GenBank/DDBJ whole genome shotgun (WGS) entry which is preliminary data.</text>
</comment>
<evidence type="ECO:0000313" key="6">
    <source>
        <dbReference type="Proteomes" id="UP000295685"/>
    </source>
</evidence>
<feature type="region of interest" description="Disordered" evidence="1">
    <location>
        <begin position="49"/>
        <end position="80"/>
    </location>
</feature>
<evidence type="ECO:0000259" key="2">
    <source>
        <dbReference type="Pfam" id="PF01738"/>
    </source>
</evidence>
<dbReference type="SUPFAM" id="SSF53474">
    <property type="entry name" value="alpha/beta-Hydrolases"/>
    <property type="match status" value="1"/>
</dbReference>
<protein>
    <submittedName>
        <fullName evidence="3">Fermentation/respiration switch protein</fullName>
    </submittedName>
</protein>
<sequence length="392" mass="42113">MTSTPDHVPTPAPTDSDLIAPQLNRRAMIQLAGIGAAATGLLGVAACSSGPEGGTAAAPSKTPAMLPRPDSDLPPGDTSRGADNFFISDQVTADHVTFGNQFGQQLSANLFVPKNLNRSSSTPAVVVSHPMGAVKEQSANLYAQKIAEQGFVTLAVDLPYWGGSQGEPRNLVAPDNYAESFSAGVDYLRTLNYVAREQIGALGICGSGSYVISAAKIDPRIKAVATASMYDMGAANRFGLHHSVTLGQRREMLAVAAAQRDIEFVGGQIEPTGGTPEQLTDQSSAVDREFFDFYRTARGHRPNTTTHPTLTSNVRFLNYFPFNEIDTISPRPMMFIAGDQAHSLEFSQDAYQRAAEPKELVLVPGAGHVDLYDRVDLIPFERLAAFYRQHLT</sequence>
<dbReference type="PANTHER" id="PTHR47751:SF1">
    <property type="entry name" value="SUPERFAMILY HYDROLASE, PUTATIVE (AFU_ORTHOLOGUE AFUA_2G16580)-RELATED"/>
    <property type="match status" value="1"/>
</dbReference>
<dbReference type="InterPro" id="IPR002925">
    <property type="entry name" value="Dienelactn_hydro"/>
</dbReference>
<proteinExistence type="predicted"/>
<dbReference type="Gene3D" id="3.40.50.1820">
    <property type="entry name" value="alpha/beta hydrolase"/>
    <property type="match status" value="1"/>
</dbReference>
<gene>
    <name evidence="4" type="ORF">CCUG60883_03660</name>
    <name evidence="3" type="ORF">CCUG60885_00376</name>
</gene>
<dbReference type="Proteomes" id="UP000295685">
    <property type="component" value="Unassembled WGS sequence"/>
</dbReference>
<reference evidence="5 6" key="1">
    <citation type="journal article" date="2019" name="Sci. Rep.">
        <title>Extended insight into the Mycobacterium chelonae-abscessus complex through whole genome sequencing of Mycobacterium salmoniphilum outbreak and Mycobacterium salmoniphilum-like strains.</title>
        <authorList>
            <person name="Behra P.R.K."/>
            <person name="Das S."/>
            <person name="Pettersson B.M.F."/>
            <person name="Shirreff L."/>
            <person name="DuCote T."/>
            <person name="Jacobsson K.G."/>
            <person name="Ennis D.G."/>
            <person name="Kirsebom L.A."/>
        </authorList>
    </citation>
    <scope>NUCLEOTIDE SEQUENCE [LARGE SCALE GENOMIC DNA]</scope>
    <source>
        <strain evidence="4 5">CCUG 60883</strain>
        <strain evidence="3 6">CCUG 60885</strain>
    </source>
</reference>
<evidence type="ECO:0000313" key="4">
    <source>
        <dbReference type="EMBL" id="TEA03036.1"/>
    </source>
</evidence>
<dbReference type="Gene3D" id="1.10.10.800">
    <property type="match status" value="1"/>
</dbReference>
<dbReference type="EMBL" id="PECM01000009">
    <property type="protein sequence ID" value="TEA03036.1"/>
    <property type="molecule type" value="Genomic_DNA"/>
</dbReference>
<keyword evidence="5" id="KW-1185">Reference proteome</keyword>
<organism evidence="3 6">
    <name type="scientific">Mycobacteroides salmoniphilum</name>
    <dbReference type="NCBI Taxonomy" id="404941"/>
    <lineage>
        <taxon>Bacteria</taxon>
        <taxon>Bacillati</taxon>
        <taxon>Actinomycetota</taxon>
        <taxon>Actinomycetes</taxon>
        <taxon>Mycobacteriales</taxon>
        <taxon>Mycobacteriaceae</taxon>
        <taxon>Mycobacteroides</taxon>
    </lineage>
</organism>
<dbReference type="InterPro" id="IPR029058">
    <property type="entry name" value="AB_hydrolase_fold"/>
</dbReference>
<feature type="domain" description="Dienelactone hydrolase" evidence="2">
    <location>
        <begin position="116"/>
        <end position="226"/>
    </location>
</feature>
<name>A0A4R8SLD5_9MYCO</name>
<dbReference type="RefSeq" id="WP_234878960.1">
    <property type="nucleotide sequence ID" value="NZ_PECK01000001.1"/>
</dbReference>
<dbReference type="PROSITE" id="PS51318">
    <property type="entry name" value="TAT"/>
    <property type="match status" value="1"/>
</dbReference>
<dbReference type="InterPro" id="IPR006311">
    <property type="entry name" value="TAT_signal"/>
</dbReference>
<dbReference type="PANTHER" id="PTHR47751">
    <property type="entry name" value="SUPERFAMILY HYDROLASE, PUTATIVE (AFU_ORTHOLOGUE AFUA_2G16580)-RELATED"/>
    <property type="match status" value="1"/>
</dbReference>
<evidence type="ECO:0000313" key="3">
    <source>
        <dbReference type="EMBL" id="TDZ98506.1"/>
    </source>
</evidence>
<dbReference type="Proteomes" id="UP000294844">
    <property type="component" value="Unassembled WGS sequence"/>
</dbReference>
<accession>A0A4R8SLD5</accession>
<dbReference type="EMBL" id="PECK01000001">
    <property type="protein sequence ID" value="TDZ98506.1"/>
    <property type="molecule type" value="Genomic_DNA"/>
</dbReference>
<evidence type="ECO:0000313" key="5">
    <source>
        <dbReference type="Proteomes" id="UP000294844"/>
    </source>
</evidence>
<dbReference type="InterPro" id="IPR051411">
    <property type="entry name" value="Polyketide_trans_af380"/>
</dbReference>
<dbReference type="GO" id="GO:0016787">
    <property type="term" value="F:hydrolase activity"/>
    <property type="evidence" value="ECO:0007669"/>
    <property type="project" value="InterPro"/>
</dbReference>
<dbReference type="Pfam" id="PF01738">
    <property type="entry name" value="DLH"/>
    <property type="match status" value="1"/>
</dbReference>
<evidence type="ECO:0000256" key="1">
    <source>
        <dbReference type="SAM" id="MobiDB-lite"/>
    </source>
</evidence>
<dbReference type="AlphaFoldDB" id="A0A4R8SLD5"/>